<evidence type="ECO:0000313" key="1">
    <source>
        <dbReference type="EMBL" id="HIU47587.1"/>
    </source>
</evidence>
<dbReference type="Proteomes" id="UP000824123">
    <property type="component" value="Unassembled WGS sequence"/>
</dbReference>
<reference evidence="1" key="2">
    <citation type="journal article" date="2021" name="PeerJ">
        <title>Extensive microbial diversity within the chicken gut microbiome revealed by metagenomics and culture.</title>
        <authorList>
            <person name="Gilroy R."/>
            <person name="Ravi A."/>
            <person name="Getino M."/>
            <person name="Pursley I."/>
            <person name="Horton D.L."/>
            <person name="Alikhan N.F."/>
            <person name="Baker D."/>
            <person name="Gharbi K."/>
            <person name="Hall N."/>
            <person name="Watson M."/>
            <person name="Adriaenssens E.M."/>
            <person name="Foster-Nyarko E."/>
            <person name="Jarju S."/>
            <person name="Secka A."/>
            <person name="Antonio M."/>
            <person name="Oren A."/>
            <person name="Chaudhuri R.R."/>
            <person name="La Ragione R."/>
            <person name="Hildebrand F."/>
            <person name="Pallen M.J."/>
        </authorList>
    </citation>
    <scope>NUCLEOTIDE SEQUENCE</scope>
    <source>
        <strain evidence="1">ChiSxjej2B14-8506</strain>
    </source>
</reference>
<organism evidence="1 2">
    <name type="scientific">Candidatus Fimadaptatus faecigallinarum</name>
    <dbReference type="NCBI Taxonomy" id="2840814"/>
    <lineage>
        <taxon>Bacteria</taxon>
        <taxon>Bacillati</taxon>
        <taxon>Bacillota</taxon>
        <taxon>Clostridia</taxon>
        <taxon>Eubacteriales</taxon>
        <taxon>Candidatus Fimadaptatus</taxon>
    </lineage>
</organism>
<dbReference type="AlphaFoldDB" id="A0A9D1S5S9"/>
<dbReference type="PIRSF" id="PIRSF021383">
    <property type="entry name" value="YunB"/>
    <property type="match status" value="1"/>
</dbReference>
<evidence type="ECO:0000313" key="2">
    <source>
        <dbReference type="Proteomes" id="UP000824123"/>
    </source>
</evidence>
<name>A0A9D1S5S9_9FIRM</name>
<dbReference type="EMBL" id="DVNK01000060">
    <property type="protein sequence ID" value="HIU47587.1"/>
    <property type="molecule type" value="Genomic_DNA"/>
</dbReference>
<proteinExistence type="predicted"/>
<dbReference type="InterPro" id="IPR014197">
    <property type="entry name" value="Sporulation_prot_YunB"/>
</dbReference>
<reference evidence="1" key="1">
    <citation type="submission" date="2020-10" db="EMBL/GenBank/DDBJ databases">
        <authorList>
            <person name="Gilroy R."/>
        </authorList>
    </citation>
    <scope>NUCLEOTIDE SEQUENCE</scope>
    <source>
        <strain evidence="1">ChiSxjej2B14-8506</strain>
    </source>
</reference>
<dbReference type="NCBIfam" id="TIGR02832">
    <property type="entry name" value="spo_yunB"/>
    <property type="match status" value="1"/>
</dbReference>
<sequence>MVAVTVKRRRWGRVLAVVMLLAAALTLLMLISLQPVALELAQARARVIATNALNDAIAAIMDQNITYDDLMQVVYDQSGRVSMLQANTMRMNELGSRIVLEAQRNLESASSQLISVPLGAATHIALLEGAGPSVTVRMLPVGSVTTEFKTEFEAAGINQTRHKVYLEAVTRIDLIAPNGAKSISISSQVSVAESIIIGEVPQSYVDVADEDEMLNLIPD</sequence>
<dbReference type="Pfam" id="PF09560">
    <property type="entry name" value="Spore_YunB"/>
    <property type="match status" value="1"/>
</dbReference>
<gene>
    <name evidence="1" type="primary">yunB</name>
    <name evidence="1" type="ORF">IAC59_10095</name>
</gene>
<comment type="caution">
    <text evidence="1">The sequence shown here is derived from an EMBL/GenBank/DDBJ whole genome shotgun (WGS) entry which is preliminary data.</text>
</comment>
<accession>A0A9D1S5S9</accession>
<protein>
    <submittedName>
        <fullName evidence="1">Sporulation protein YunB</fullName>
    </submittedName>
</protein>